<evidence type="ECO:0000313" key="4">
    <source>
        <dbReference type="Proteomes" id="UP000228755"/>
    </source>
</evidence>
<gene>
    <name evidence="3" type="ORF">CUU80_05940</name>
</gene>
<dbReference type="Proteomes" id="UP000228755">
    <property type="component" value="Unassembled WGS sequence"/>
</dbReference>
<accession>A0A2M9HQJ0</accession>
<keyword evidence="1" id="KW-1133">Transmembrane helix</keyword>
<dbReference type="GO" id="GO:0005975">
    <property type="term" value="P:carbohydrate metabolic process"/>
    <property type="evidence" value="ECO:0007669"/>
    <property type="project" value="UniProtKB-ARBA"/>
</dbReference>
<dbReference type="SUPFAM" id="SSF49401">
    <property type="entry name" value="Bacterial adhesins"/>
    <property type="match status" value="1"/>
</dbReference>
<dbReference type="InterPro" id="IPR008966">
    <property type="entry name" value="Adhesion_dom_sf"/>
</dbReference>
<dbReference type="EMBL" id="PGLQ01000003">
    <property type="protein sequence ID" value="PJM79075.1"/>
    <property type="molecule type" value="Genomic_DNA"/>
</dbReference>
<comment type="caution">
    <text evidence="3">The sequence shown here is derived from an EMBL/GenBank/DDBJ whole genome shotgun (WGS) entry which is preliminary data.</text>
</comment>
<feature type="domain" description="SpaA-like prealbumin fold" evidence="2">
    <location>
        <begin position="156"/>
        <end position="265"/>
    </location>
</feature>
<reference evidence="3 4" key="1">
    <citation type="submission" date="2017-11" db="EMBL/GenBank/DDBJ databases">
        <title>Draft genome sequences of strains TRE 1, TRE D, TRE H and TRI 7, isolated from tamarins, belonging to four potential novel Bifidobacterium species.</title>
        <authorList>
            <person name="Mattarelli P."/>
            <person name="Modesto M."/>
            <person name="Bonetti A."/>
            <person name="Puglisi E."/>
            <person name="Morelli L."/>
        </authorList>
    </citation>
    <scope>NUCLEOTIDE SEQUENCE [LARGE SCALE GENOMIC DNA]</scope>
    <source>
        <strain evidence="4">TRED</strain>
    </source>
</reference>
<name>A0A2M9HQJ0_9BIFI</name>
<keyword evidence="1" id="KW-0472">Membrane</keyword>
<dbReference type="Gene3D" id="2.60.40.10">
    <property type="entry name" value="Immunoglobulins"/>
    <property type="match status" value="1"/>
</dbReference>
<protein>
    <recommendedName>
        <fullName evidence="2">SpaA-like prealbumin fold domain-containing protein</fullName>
    </recommendedName>
</protein>
<dbReference type="InterPro" id="IPR041033">
    <property type="entry name" value="SpaA_PFL_dom_1"/>
</dbReference>
<dbReference type="Pfam" id="PF17802">
    <property type="entry name" value="SpaA"/>
    <property type="match status" value="1"/>
</dbReference>
<dbReference type="Gene3D" id="2.60.40.740">
    <property type="match status" value="1"/>
</dbReference>
<dbReference type="AlphaFoldDB" id="A0A2M9HQJ0"/>
<organism evidence="3 4">
    <name type="scientific">Bifidobacterium scaligerum</name>
    <dbReference type="NCBI Taxonomy" id="2052656"/>
    <lineage>
        <taxon>Bacteria</taxon>
        <taxon>Bacillati</taxon>
        <taxon>Actinomycetota</taxon>
        <taxon>Actinomycetes</taxon>
        <taxon>Bifidobacteriales</taxon>
        <taxon>Bifidobacteriaceae</taxon>
        <taxon>Bifidobacterium</taxon>
    </lineage>
</organism>
<sequence>MGTYFKKNGSVATANVGDTLTYVVSSVIPTTTGQTDPTFTFKDTASKGLTVDASSIKVFYDADDDDKYNYFDATGDTLLAKDTDYTVTGPTASDSGTVTQVDVKNVGGKDGQKLTLLYKASTTKDAVDNQVTNAATASYDGGAESAPASVTVKFGMFTLKKIDKNHNGIAGAQFSVTGSDGNAIIFEKTDVNGEWVRAADQSVKVDNVTYFKNVPTSQGGALYFWGLAEGGYSVYEQKVAEGYAQQYRAGFSVSIDKNGQRTYNYDKAKDQYKLVTFRDADGAEVTPSNSTKVVGGTAQVLNIKNISELPLTGGAGLTMFVTAAIVFSGVGVTLLVKSGTRRARRVMRA</sequence>
<dbReference type="NCBIfam" id="TIGR04226">
    <property type="entry name" value="RrgB_K2N_iso_D2"/>
    <property type="match status" value="1"/>
</dbReference>
<feature type="transmembrane region" description="Helical" evidence="1">
    <location>
        <begin position="314"/>
        <end position="336"/>
    </location>
</feature>
<dbReference type="InterPro" id="IPR026466">
    <property type="entry name" value="Fim_isopep_form_D2_dom"/>
</dbReference>
<evidence type="ECO:0000256" key="1">
    <source>
        <dbReference type="SAM" id="Phobius"/>
    </source>
</evidence>
<keyword evidence="4" id="KW-1185">Reference proteome</keyword>
<proteinExistence type="predicted"/>
<evidence type="ECO:0000313" key="3">
    <source>
        <dbReference type="EMBL" id="PJM79075.1"/>
    </source>
</evidence>
<dbReference type="InterPro" id="IPR013783">
    <property type="entry name" value="Ig-like_fold"/>
</dbReference>
<evidence type="ECO:0000259" key="2">
    <source>
        <dbReference type="Pfam" id="PF17802"/>
    </source>
</evidence>
<keyword evidence="1" id="KW-0812">Transmembrane</keyword>